<keyword evidence="2" id="KW-0238">DNA-binding</keyword>
<dbReference type="SMART" id="SM00347">
    <property type="entry name" value="HTH_MARR"/>
    <property type="match status" value="1"/>
</dbReference>
<proteinExistence type="predicted"/>
<comment type="caution">
    <text evidence="5">The sequence shown here is derived from an EMBL/GenBank/DDBJ whole genome shotgun (WGS) entry which is preliminary data.</text>
</comment>
<sequence length="143" mass="16295">MSISTTDEVFNQIQSLQRQLACTFEKCAGISASRLQLLCQLSHTEEISQSALQKLVGIDHAAITRHLKQLEAENVVVRRNNPDDNRITLVQLTEHGRERIIAFREEREQFVARMFHGFHAGEQEQLLDMLQRLNANIGGAMKL</sequence>
<gene>
    <name evidence="5" type="ORF">ACFSC9_08405</name>
</gene>
<evidence type="ECO:0000313" key="6">
    <source>
        <dbReference type="Proteomes" id="UP001597233"/>
    </source>
</evidence>
<dbReference type="PRINTS" id="PR00598">
    <property type="entry name" value="HTHMARR"/>
</dbReference>
<evidence type="ECO:0000313" key="5">
    <source>
        <dbReference type="EMBL" id="MFD1885548.1"/>
    </source>
</evidence>
<reference evidence="6" key="1">
    <citation type="journal article" date="2019" name="Int. J. Syst. Evol. Microbiol.">
        <title>The Global Catalogue of Microorganisms (GCM) 10K type strain sequencing project: providing services to taxonomists for standard genome sequencing and annotation.</title>
        <authorList>
            <consortium name="The Broad Institute Genomics Platform"/>
            <consortium name="The Broad Institute Genome Sequencing Center for Infectious Disease"/>
            <person name="Wu L."/>
            <person name="Ma J."/>
        </authorList>
    </citation>
    <scope>NUCLEOTIDE SEQUENCE [LARGE SCALE GENOMIC DNA]</scope>
    <source>
        <strain evidence="6">CCUG 54950</strain>
    </source>
</reference>
<dbReference type="PANTHER" id="PTHR42756:SF1">
    <property type="entry name" value="TRANSCRIPTIONAL REPRESSOR OF EMRAB OPERON"/>
    <property type="match status" value="1"/>
</dbReference>
<feature type="domain" description="HTH marR-type" evidence="4">
    <location>
        <begin position="6"/>
        <end position="135"/>
    </location>
</feature>
<dbReference type="EMBL" id="JBHUEH010000011">
    <property type="protein sequence ID" value="MFD1885548.1"/>
    <property type="molecule type" value="Genomic_DNA"/>
</dbReference>
<dbReference type="RefSeq" id="WP_347325815.1">
    <property type="nucleotide sequence ID" value="NZ_JBCGUH010000007.1"/>
</dbReference>
<keyword evidence="3" id="KW-0804">Transcription</keyword>
<evidence type="ECO:0000256" key="3">
    <source>
        <dbReference type="ARBA" id="ARBA00023163"/>
    </source>
</evidence>
<dbReference type="InterPro" id="IPR036390">
    <property type="entry name" value="WH_DNA-bd_sf"/>
</dbReference>
<evidence type="ECO:0000256" key="1">
    <source>
        <dbReference type="ARBA" id="ARBA00023015"/>
    </source>
</evidence>
<dbReference type="InterPro" id="IPR036388">
    <property type="entry name" value="WH-like_DNA-bd_sf"/>
</dbReference>
<accession>A0ABW4RIP0</accession>
<evidence type="ECO:0000256" key="2">
    <source>
        <dbReference type="ARBA" id="ARBA00023125"/>
    </source>
</evidence>
<keyword evidence="6" id="KW-1185">Reference proteome</keyword>
<dbReference type="PROSITE" id="PS50995">
    <property type="entry name" value="HTH_MARR_2"/>
    <property type="match status" value="1"/>
</dbReference>
<organism evidence="5 6">
    <name type="scientific">Paenibacillus wenxiniae</name>
    <dbReference type="NCBI Taxonomy" id="1636843"/>
    <lineage>
        <taxon>Bacteria</taxon>
        <taxon>Bacillati</taxon>
        <taxon>Bacillota</taxon>
        <taxon>Bacilli</taxon>
        <taxon>Bacillales</taxon>
        <taxon>Paenibacillaceae</taxon>
        <taxon>Paenibacillus</taxon>
    </lineage>
</organism>
<dbReference type="Proteomes" id="UP001597233">
    <property type="component" value="Unassembled WGS sequence"/>
</dbReference>
<dbReference type="InterPro" id="IPR000835">
    <property type="entry name" value="HTH_MarR-typ"/>
</dbReference>
<protein>
    <submittedName>
        <fullName evidence="5">MarR family winged helix-turn-helix transcriptional regulator</fullName>
    </submittedName>
</protein>
<dbReference type="Pfam" id="PF01047">
    <property type="entry name" value="MarR"/>
    <property type="match status" value="1"/>
</dbReference>
<dbReference type="InterPro" id="IPR011991">
    <property type="entry name" value="ArsR-like_HTH"/>
</dbReference>
<dbReference type="CDD" id="cd00090">
    <property type="entry name" value="HTH_ARSR"/>
    <property type="match status" value="1"/>
</dbReference>
<dbReference type="Gene3D" id="1.10.10.10">
    <property type="entry name" value="Winged helix-like DNA-binding domain superfamily/Winged helix DNA-binding domain"/>
    <property type="match status" value="1"/>
</dbReference>
<dbReference type="SUPFAM" id="SSF46785">
    <property type="entry name" value="Winged helix' DNA-binding domain"/>
    <property type="match status" value="1"/>
</dbReference>
<dbReference type="PANTHER" id="PTHR42756">
    <property type="entry name" value="TRANSCRIPTIONAL REGULATOR, MARR"/>
    <property type="match status" value="1"/>
</dbReference>
<name>A0ABW4RIP0_9BACL</name>
<keyword evidence="1" id="KW-0805">Transcription regulation</keyword>
<evidence type="ECO:0000259" key="4">
    <source>
        <dbReference type="PROSITE" id="PS50995"/>
    </source>
</evidence>